<dbReference type="Pfam" id="PF07662">
    <property type="entry name" value="Nucleos_tra2_C"/>
    <property type="match status" value="1"/>
</dbReference>
<evidence type="ECO:0000256" key="2">
    <source>
        <dbReference type="ARBA" id="ARBA00009033"/>
    </source>
</evidence>
<dbReference type="InterPro" id="IPR002668">
    <property type="entry name" value="CNT_N_dom"/>
</dbReference>
<feature type="domain" description="Nucleoside transporter/FeoB GTPase Gate" evidence="10">
    <location>
        <begin position="91"/>
        <end position="188"/>
    </location>
</feature>
<evidence type="ECO:0000256" key="7">
    <source>
        <dbReference type="SAM" id="Phobius"/>
    </source>
</evidence>
<feature type="transmembrane region" description="Helical" evidence="7">
    <location>
        <begin position="31"/>
        <end position="51"/>
    </location>
</feature>
<dbReference type="STRING" id="1385510.GCA_000425205_02880"/>
<dbReference type="Proteomes" id="UP000030528">
    <property type="component" value="Unassembled WGS sequence"/>
</dbReference>
<feature type="domain" description="Concentrative nucleoside transporter C-terminal" evidence="9">
    <location>
        <begin position="192"/>
        <end position="395"/>
    </location>
</feature>
<dbReference type="OrthoDB" id="9766455at2"/>
<evidence type="ECO:0000259" key="10">
    <source>
        <dbReference type="Pfam" id="PF07670"/>
    </source>
</evidence>
<keyword evidence="6 7" id="KW-0472">Membrane</keyword>
<evidence type="ECO:0000313" key="11">
    <source>
        <dbReference type="EMBL" id="KGX90705.1"/>
    </source>
</evidence>
<dbReference type="InterPro" id="IPR011642">
    <property type="entry name" value="Gate_dom"/>
</dbReference>
<feature type="domain" description="Concentrative nucleoside transporter N-terminal" evidence="8">
    <location>
        <begin position="9"/>
        <end position="80"/>
    </location>
</feature>
<dbReference type="GO" id="GO:0005886">
    <property type="term" value="C:plasma membrane"/>
    <property type="evidence" value="ECO:0007669"/>
    <property type="project" value="UniProtKB-SubCell"/>
</dbReference>
<dbReference type="RefSeq" id="WP_026801158.1">
    <property type="nucleotide sequence ID" value="NZ_AULI01000013.1"/>
</dbReference>
<feature type="transmembrane region" description="Helical" evidence="7">
    <location>
        <begin position="248"/>
        <end position="270"/>
    </location>
</feature>
<evidence type="ECO:0000256" key="5">
    <source>
        <dbReference type="ARBA" id="ARBA00022989"/>
    </source>
</evidence>
<dbReference type="Pfam" id="PF01773">
    <property type="entry name" value="Nucleos_tra2_N"/>
    <property type="match status" value="1"/>
</dbReference>
<evidence type="ECO:0000256" key="4">
    <source>
        <dbReference type="ARBA" id="ARBA00022692"/>
    </source>
</evidence>
<comment type="similarity">
    <text evidence="2">Belongs to the concentrative nucleoside transporter (CNT) (TC 2.A.41) family.</text>
</comment>
<reference evidence="11 12" key="1">
    <citation type="submission" date="2013-08" db="EMBL/GenBank/DDBJ databases">
        <authorList>
            <person name="Huang J."/>
            <person name="Wang G."/>
        </authorList>
    </citation>
    <scope>NUCLEOTIDE SEQUENCE [LARGE SCALE GENOMIC DNA]</scope>
    <source>
        <strain evidence="11 12">JSM 076056</strain>
    </source>
</reference>
<evidence type="ECO:0000259" key="8">
    <source>
        <dbReference type="Pfam" id="PF01773"/>
    </source>
</evidence>
<protein>
    <submittedName>
        <fullName evidence="11">NupC family nucleoside transporter</fullName>
    </submittedName>
</protein>
<comment type="subcellular location">
    <subcellularLocation>
        <location evidence="1">Cell membrane</location>
        <topology evidence="1">Multi-pass membrane protein</topology>
    </subcellularLocation>
</comment>
<dbReference type="PANTHER" id="PTHR10590">
    <property type="entry name" value="SODIUM/NUCLEOSIDE COTRANSPORTER"/>
    <property type="match status" value="1"/>
</dbReference>
<feature type="transmembrane region" description="Helical" evidence="7">
    <location>
        <begin position="379"/>
        <end position="398"/>
    </location>
</feature>
<evidence type="ECO:0000259" key="9">
    <source>
        <dbReference type="Pfam" id="PF07662"/>
    </source>
</evidence>
<dbReference type="InterPro" id="IPR011657">
    <property type="entry name" value="CNT_C_dom"/>
</dbReference>
<name>A0A0A5GHW1_9BACI</name>
<gene>
    <name evidence="11" type="ORF">N781_06460</name>
</gene>
<dbReference type="GO" id="GO:0005337">
    <property type="term" value="F:nucleoside transmembrane transporter activity"/>
    <property type="evidence" value="ECO:0007669"/>
    <property type="project" value="InterPro"/>
</dbReference>
<dbReference type="AlphaFoldDB" id="A0A0A5GHW1"/>
<dbReference type="PANTHER" id="PTHR10590:SF23">
    <property type="entry name" value="NUPC_NUPG FAMILY NUCLEOSIDE CNT TRANSPORTER"/>
    <property type="match status" value="1"/>
</dbReference>
<feature type="transmembrane region" description="Helical" evidence="7">
    <location>
        <begin position="338"/>
        <end position="359"/>
    </location>
</feature>
<feature type="transmembrane region" description="Helical" evidence="7">
    <location>
        <begin position="89"/>
        <end position="110"/>
    </location>
</feature>
<dbReference type="GO" id="GO:0015293">
    <property type="term" value="F:symporter activity"/>
    <property type="evidence" value="ECO:0007669"/>
    <property type="project" value="TreeGrafter"/>
</dbReference>
<organism evidence="11 12">
    <name type="scientific">Pontibacillus halophilus JSM 076056 = DSM 19796</name>
    <dbReference type="NCBI Taxonomy" id="1385510"/>
    <lineage>
        <taxon>Bacteria</taxon>
        <taxon>Bacillati</taxon>
        <taxon>Bacillota</taxon>
        <taxon>Bacilli</taxon>
        <taxon>Bacillales</taxon>
        <taxon>Bacillaceae</taxon>
        <taxon>Pontibacillus</taxon>
    </lineage>
</organism>
<evidence type="ECO:0000313" key="12">
    <source>
        <dbReference type="Proteomes" id="UP000030528"/>
    </source>
</evidence>
<evidence type="ECO:0000256" key="3">
    <source>
        <dbReference type="ARBA" id="ARBA00022475"/>
    </source>
</evidence>
<keyword evidence="4 7" id="KW-0812">Transmembrane</keyword>
<keyword evidence="3" id="KW-1003">Cell membrane</keyword>
<keyword evidence="5 7" id="KW-1133">Transmembrane helix</keyword>
<dbReference type="eggNOG" id="COG1972">
    <property type="taxonomic scope" value="Bacteria"/>
</dbReference>
<dbReference type="Pfam" id="PF07670">
    <property type="entry name" value="Gate"/>
    <property type="match status" value="1"/>
</dbReference>
<dbReference type="EMBL" id="AVPE01000013">
    <property type="protein sequence ID" value="KGX90705.1"/>
    <property type="molecule type" value="Genomic_DNA"/>
</dbReference>
<dbReference type="InterPro" id="IPR008276">
    <property type="entry name" value="C_nuclsd_transpt"/>
</dbReference>
<keyword evidence="12" id="KW-1185">Reference proteome</keyword>
<accession>A0A0A5GHW1</accession>
<proteinExistence type="inferred from homology"/>
<sequence>MDILIGLLSILVVFGIGFLMSNDRPNINYRGLGVMIGLQFLLTFVLFNTDIGQTIILKISDMFNFLIARGSYGVNFVVGGIQLGENGTFIFNVLLIIIFFSTLLSILTYLKILPFIIKYLGAFLSKLTGMPKVESFNAVNSIFFGQSEALIAIKSQFKQLDNNRLFVVSASAMGSVAASIVGGYMGLIPPEYVLVALPLNMFSALIVSSLIAPVKVSKEEDEVEIQDVSNANSLFEAMGNGALDGGKIALIVAAMLIAFLATLDLVNNLISLVASGLTLQQMLGYIFYPFVWLMGVPADEVVDAGSIMGAKLITNEFAAMQLFTAENGLMSYASEKTIGIVSVFLTSFANFSSIGIIAGTVQGIDPEKGSTVSKFGLKLLVATTLASMLSATIAGIFLTF</sequence>
<comment type="caution">
    <text evidence="11">The sequence shown here is derived from an EMBL/GenBank/DDBJ whole genome shotgun (WGS) entry which is preliminary data.</text>
</comment>
<evidence type="ECO:0000256" key="1">
    <source>
        <dbReference type="ARBA" id="ARBA00004651"/>
    </source>
</evidence>
<feature type="transmembrane region" description="Helical" evidence="7">
    <location>
        <begin position="165"/>
        <end position="186"/>
    </location>
</feature>
<evidence type="ECO:0000256" key="6">
    <source>
        <dbReference type="ARBA" id="ARBA00023136"/>
    </source>
</evidence>